<dbReference type="Pfam" id="PF04542">
    <property type="entry name" value="Sigma70_r2"/>
    <property type="match status" value="1"/>
</dbReference>
<dbReference type="PANTHER" id="PTHR43133:SF8">
    <property type="entry name" value="RNA POLYMERASE SIGMA FACTOR HI_1459-RELATED"/>
    <property type="match status" value="1"/>
</dbReference>
<dbReference type="InterPro" id="IPR013249">
    <property type="entry name" value="RNA_pol_sigma70_r4_t2"/>
</dbReference>
<dbReference type="InterPro" id="IPR036388">
    <property type="entry name" value="WH-like_DNA-bd_sf"/>
</dbReference>
<dbReference type="STRING" id="48467.SAMN02745166_01320"/>
<evidence type="ECO:0000256" key="3">
    <source>
        <dbReference type="ARBA" id="ARBA00023082"/>
    </source>
</evidence>
<dbReference type="SUPFAM" id="SSF88946">
    <property type="entry name" value="Sigma2 domain of RNA polymerase sigma factors"/>
    <property type="match status" value="1"/>
</dbReference>
<evidence type="ECO:0000313" key="8">
    <source>
        <dbReference type="EMBL" id="SKA86615.1"/>
    </source>
</evidence>
<dbReference type="Gene3D" id="1.10.1740.10">
    <property type="match status" value="1"/>
</dbReference>
<protein>
    <submittedName>
        <fullName evidence="8">RNA polymerase sigma-70 factor, ECF subfamily</fullName>
    </submittedName>
</protein>
<keyword evidence="2" id="KW-0805">Transcription regulation</keyword>
<dbReference type="InterPro" id="IPR014284">
    <property type="entry name" value="RNA_pol_sigma-70_dom"/>
</dbReference>
<accession>A0A1T4XBR6</accession>
<dbReference type="Pfam" id="PF08281">
    <property type="entry name" value="Sigma70_r4_2"/>
    <property type="match status" value="1"/>
</dbReference>
<organism evidence="8 9">
    <name type="scientific">Prosthecobacter debontii</name>
    <dbReference type="NCBI Taxonomy" id="48467"/>
    <lineage>
        <taxon>Bacteria</taxon>
        <taxon>Pseudomonadati</taxon>
        <taxon>Verrucomicrobiota</taxon>
        <taxon>Verrucomicrobiia</taxon>
        <taxon>Verrucomicrobiales</taxon>
        <taxon>Verrucomicrobiaceae</taxon>
        <taxon>Prosthecobacter</taxon>
    </lineage>
</organism>
<keyword evidence="5" id="KW-0804">Transcription</keyword>
<dbReference type="NCBIfam" id="TIGR02937">
    <property type="entry name" value="sigma70-ECF"/>
    <property type="match status" value="1"/>
</dbReference>
<dbReference type="PANTHER" id="PTHR43133">
    <property type="entry name" value="RNA POLYMERASE ECF-TYPE SIGMA FACTO"/>
    <property type="match status" value="1"/>
</dbReference>
<evidence type="ECO:0000256" key="4">
    <source>
        <dbReference type="ARBA" id="ARBA00023125"/>
    </source>
</evidence>
<dbReference type="CDD" id="cd06171">
    <property type="entry name" value="Sigma70_r4"/>
    <property type="match status" value="1"/>
</dbReference>
<dbReference type="GO" id="GO:0006352">
    <property type="term" value="P:DNA-templated transcription initiation"/>
    <property type="evidence" value="ECO:0007669"/>
    <property type="project" value="InterPro"/>
</dbReference>
<evidence type="ECO:0000259" key="6">
    <source>
        <dbReference type="Pfam" id="PF04542"/>
    </source>
</evidence>
<dbReference type="EMBL" id="FUYE01000003">
    <property type="protein sequence ID" value="SKA86615.1"/>
    <property type="molecule type" value="Genomic_DNA"/>
</dbReference>
<keyword evidence="9" id="KW-1185">Reference proteome</keyword>
<dbReference type="GO" id="GO:0003677">
    <property type="term" value="F:DNA binding"/>
    <property type="evidence" value="ECO:0007669"/>
    <property type="project" value="UniProtKB-KW"/>
</dbReference>
<reference evidence="9" key="1">
    <citation type="submission" date="2017-02" db="EMBL/GenBank/DDBJ databases">
        <authorList>
            <person name="Varghese N."/>
            <person name="Submissions S."/>
        </authorList>
    </citation>
    <scope>NUCLEOTIDE SEQUENCE [LARGE SCALE GENOMIC DNA]</scope>
    <source>
        <strain evidence="9">ATCC 700200</strain>
    </source>
</reference>
<dbReference type="SUPFAM" id="SSF88659">
    <property type="entry name" value="Sigma3 and sigma4 domains of RNA polymerase sigma factors"/>
    <property type="match status" value="1"/>
</dbReference>
<dbReference type="GO" id="GO:0016987">
    <property type="term" value="F:sigma factor activity"/>
    <property type="evidence" value="ECO:0007669"/>
    <property type="project" value="UniProtKB-KW"/>
</dbReference>
<dbReference type="InterPro" id="IPR039425">
    <property type="entry name" value="RNA_pol_sigma-70-like"/>
</dbReference>
<proteinExistence type="inferred from homology"/>
<sequence length="199" mass="23324">MPEAFDVQACLQRVRDGDPIAAEALIAHLHPWVWRWVHNHLPRRESEEDLVQDCFVKLFQKLDAYQERSGIPFEHWVSRLVVRTCLDALRAEKARPEWRWADFQPGETEWLDYLTNREAEAPPRSSAADAHRIVHELLARLSPPDRLVITLLDLEERSTQEIAELTGWTRAMVKMRAMRARHKLRALARQSMKSEFQDA</sequence>
<dbReference type="Proteomes" id="UP000190774">
    <property type="component" value="Unassembled WGS sequence"/>
</dbReference>
<dbReference type="InterPro" id="IPR013324">
    <property type="entry name" value="RNA_pol_sigma_r3/r4-like"/>
</dbReference>
<evidence type="ECO:0000259" key="7">
    <source>
        <dbReference type="Pfam" id="PF08281"/>
    </source>
</evidence>
<dbReference type="RefSeq" id="WP_245846491.1">
    <property type="nucleotide sequence ID" value="NZ_FUYE01000003.1"/>
</dbReference>
<evidence type="ECO:0000256" key="1">
    <source>
        <dbReference type="ARBA" id="ARBA00010641"/>
    </source>
</evidence>
<name>A0A1T4XBR6_9BACT</name>
<evidence type="ECO:0000313" key="9">
    <source>
        <dbReference type="Proteomes" id="UP000190774"/>
    </source>
</evidence>
<gene>
    <name evidence="8" type="ORF">SAMN02745166_01320</name>
</gene>
<keyword evidence="4" id="KW-0238">DNA-binding</keyword>
<dbReference type="InterPro" id="IPR007627">
    <property type="entry name" value="RNA_pol_sigma70_r2"/>
</dbReference>
<feature type="domain" description="RNA polymerase sigma factor 70 region 4 type 2" evidence="7">
    <location>
        <begin position="132"/>
        <end position="184"/>
    </location>
</feature>
<dbReference type="Gene3D" id="1.10.10.10">
    <property type="entry name" value="Winged helix-like DNA-binding domain superfamily/Winged helix DNA-binding domain"/>
    <property type="match status" value="1"/>
</dbReference>
<dbReference type="AlphaFoldDB" id="A0A1T4XBR6"/>
<evidence type="ECO:0000256" key="5">
    <source>
        <dbReference type="ARBA" id="ARBA00023163"/>
    </source>
</evidence>
<comment type="similarity">
    <text evidence="1">Belongs to the sigma-70 factor family. ECF subfamily.</text>
</comment>
<feature type="domain" description="RNA polymerase sigma-70 region 2" evidence="6">
    <location>
        <begin position="25"/>
        <end position="93"/>
    </location>
</feature>
<keyword evidence="3" id="KW-0731">Sigma factor</keyword>
<evidence type="ECO:0000256" key="2">
    <source>
        <dbReference type="ARBA" id="ARBA00023015"/>
    </source>
</evidence>
<dbReference type="InterPro" id="IPR013325">
    <property type="entry name" value="RNA_pol_sigma_r2"/>
</dbReference>